<evidence type="ECO:0000313" key="6">
    <source>
        <dbReference type="EMBL" id="PHZ85736.1"/>
    </source>
</evidence>
<dbReference type="GO" id="GO:0012505">
    <property type="term" value="C:endomembrane system"/>
    <property type="evidence" value="ECO:0007669"/>
    <property type="project" value="UniProtKB-SubCell"/>
</dbReference>
<organism evidence="6 7">
    <name type="scientific">Paremcibacter congregatus</name>
    <dbReference type="NCBI Taxonomy" id="2043170"/>
    <lineage>
        <taxon>Bacteria</taxon>
        <taxon>Pseudomonadati</taxon>
        <taxon>Pseudomonadota</taxon>
        <taxon>Alphaproteobacteria</taxon>
        <taxon>Emcibacterales</taxon>
        <taxon>Emcibacteraceae</taxon>
        <taxon>Paremcibacter</taxon>
    </lineage>
</organism>
<dbReference type="Pfam" id="PF04191">
    <property type="entry name" value="PEMT"/>
    <property type="match status" value="1"/>
</dbReference>
<feature type="transmembrane region" description="Helical" evidence="5">
    <location>
        <begin position="92"/>
        <end position="118"/>
    </location>
</feature>
<dbReference type="InParanoid" id="A0A2G4YWD2"/>
<feature type="transmembrane region" description="Helical" evidence="5">
    <location>
        <begin position="37"/>
        <end position="59"/>
    </location>
</feature>
<evidence type="ECO:0008006" key="8">
    <source>
        <dbReference type="Google" id="ProtNLM"/>
    </source>
</evidence>
<dbReference type="Proteomes" id="UP000229730">
    <property type="component" value="Unassembled WGS sequence"/>
</dbReference>
<dbReference type="OrthoDB" id="9811969at2"/>
<keyword evidence="2 5" id="KW-0812">Transmembrane</keyword>
<accession>A0A2G4YWD2</accession>
<evidence type="ECO:0000256" key="3">
    <source>
        <dbReference type="ARBA" id="ARBA00022989"/>
    </source>
</evidence>
<proteinExistence type="predicted"/>
<sequence length="150" mass="17817">MMRKIFLPPIIFALCLIGIWASNHYGLATHIWLPAPLHYAGWLFILAGLGLAAWARYLFLRHQTNILPYKKPDHMVQDGPFRYTRNPMYMGMFLVAFGMAILYSTTFSIIFPLIFFLIANRWYIPFEEAHMEDAFGEEFRLYKSRVRRWF</sequence>
<keyword evidence="4 5" id="KW-0472">Membrane</keyword>
<dbReference type="PANTHER" id="PTHR12714">
    <property type="entry name" value="PROTEIN-S ISOPRENYLCYSTEINE O-METHYLTRANSFERASE"/>
    <property type="match status" value="1"/>
</dbReference>
<comment type="caution">
    <text evidence="6">The sequence shown here is derived from an EMBL/GenBank/DDBJ whole genome shotgun (WGS) entry which is preliminary data.</text>
</comment>
<dbReference type="InterPro" id="IPR007318">
    <property type="entry name" value="Phopholipid_MeTrfase"/>
</dbReference>
<dbReference type="EMBL" id="PDEM01000009">
    <property type="protein sequence ID" value="PHZ85736.1"/>
    <property type="molecule type" value="Genomic_DNA"/>
</dbReference>
<protein>
    <recommendedName>
        <fullName evidence="8">Isoprenylcysteine carboxyl methyltransferase</fullName>
    </recommendedName>
</protein>
<dbReference type="Gene3D" id="1.20.120.1630">
    <property type="match status" value="1"/>
</dbReference>
<evidence type="ECO:0000256" key="1">
    <source>
        <dbReference type="ARBA" id="ARBA00004127"/>
    </source>
</evidence>
<evidence type="ECO:0000256" key="5">
    <source>
        <dbReference type="SAM" id="Phobius"/>
    </source>
</evidence>
<dbReference type="GO" id="GO:0016740">
    <property type="term" value="F:transferase activity"/>
    <property type="evidence" value="ECO:0007669"/>
    <property type="project" value="UniProtKB-ARBA"/>
</dbReference>
<dbReference type="RefSeq" id="WP_099471321.1">
    <property type="nucleotide sequence ID" value="NZ_CP041025.1"/>
</dbReference>
<name>A0A2G4YWD2_9PROT</name>
<dbReference type="AlphaFoldDB" id="A0A2G4YWD2"/>
<evidence type="ECO:0000256" key="2">
    <source>
        <dbReference type="ARBA" id="ARBA00022692"/>
    </source>
</evidence>
<comment type="subcellular location">
    <subcellularLocation>
        <location evidence="1">Endomembrane system</location>
        <topology evidence="1">Multi-pass membrane protein</topology>
    </subcellularLocation>
</comment>
<dbReference type="PANTHER" id="PTHR12714:SF9">
    <property type="entry name" value="PROTEIN-S-ISOPRENYLCYSTEINE O-METHYLTRANSFERASE"/>
    <property type="match status" value="1"/>
</dbReference>
<keyword evidence="7" id="KW-1185">Reference proteome</keyword>
<gene>
    <name evidence="6" type="ORF">CRD36_03370</name>
</gene>
<evidence type="ECO:0000256" key="4">
    <source>
        <dbReference type="ARBA" id="ARBA00023136"/>
    </source>
</evidence>
<keyword evidence="3 5" id="KW-1133">Transmembrane helix</keyword>
<reference evidence="6 7" key="1">
    <citation type="submission" date="2017-10" db="EMBL/GenBank/DDBJ databases">
        <title>Frigbacter circumglobatus gen. nov. sp. nov., isolated from sediment cultured in situ.</title>
        <authorList>
            <person name="Zhao Z."/>
        </authorList>
    </citation>
    <scope>NUCLEOTIDE SEQUENCE [LARGE SCALE GENOMIC DNA]</scope>
    <source>
        <strain evidence="6 7">ZYL</strain>
    </source>
</reference>
<evidence type="ECO:0000313" key="7">
    <source>
        <dbReference type="Proteomes" id="UP000229730"/>
    </source>
</evidence>